<dbReference type="GO" id="GO:0016787">
    <property type="term" value="F:hydrolase activity"/>
    <property type="evidence" value="ECO:0007669"/>
    <property type="project" value="UniProtKB-KW"/>
</dbReference>
<dbReference type="PANTHER" id="PTHR42951:SF15">
    <property type="entry name" value="METALLO-BETA-LACTAMASE SUPERFAMILY PROTEIN"/>
    <property type="match status" value="1"/>
</dbReference>
<reference evidence="2 3" key="1">
    <citation type="submission" date="2022-09" db="EMBL/GenBank/DDBJ databases">
        <title>Xylan utilization by haloarchaea-nanohaloarchaea associations.</title>
        <authorList>
            <person name="Yakimov M."/>
        </authorList>
    </citation>
    <scope>NUCLEOTIDE SEQUENCE [LARGE SCALE GENOMIC DNA]</scope>
    <source>
        <strain evidence="2 3">SVXNc</strain>
    </source>
</reference>
<organism evidence="2 3">
    <name type="scientific">Candidatus Nanohalococcus occultus</name>
    <dbReference type="NCBI Taxonomy" id="2978047"/>
    <lineage>
        <taxon>Archaea</taxon>
        <taxon>Candidatus Nanohalarchaeota</taxon>
        <taxon>Candidatus Nanohalarchaeota incertae sedis</taxon>
        <taxon>Candidatus Nanohalococcus</taxon>
    </lineage>
</organism>
<sequence>MKLTDGVYSFPQHMGEKKIHPIGIEAEDGLILVDTGMSDQTDVLEEELSKEGFEFNDVEKIVLTHQDPDHCGALSEVAERSGATVLAHENDVPAISGKEDPIKAEQRYPEVKIDIELTGGEKLNSKTGKIEVHNTPGHTPGHISLVIGDLLIAGDALTSAEGKLAGPWEEFTPEISQAYESVFYLSTLEFTETHCFHGGHVKEGTKEVTDVFESYRDKLEAFTAEQVEKTAFLRRELGTEKIGLSSFELPAGEKHGARDDPEKGHFHTRQEEIYLFIEGSGTMKVDNENIEYEEGTAVRVKPYALRRIDSEEDTCFIVAGAPIKGDEAGYRDL</sequence>
<dbReference type="SMART" id="SM00849">
    <property type="entry name" value="Lactamase_B"/>
    <property type="match status" value="1"/>
</dbReference>
<dbReference type="InterPro" id="IPR036866">
    <property type="entry name" value="RibonucZ/Hydroxyglut_hydro"/>
</dbReference>
<keyword evidence="3" id="KW-1185">Reference proteome</keyword>
<dbReference type="InterPro" id="IPR011051">
    <property type="entry name" value="RmlC_Cupin_sf"/>
</dbReference>
<dbReference type="Gene3D" id="2.60.120.10">
    <property type="entry name" value="Jelly Rolls"/>
    <property type="match status" value="1"/>
</dbReference>
<dbReference type="Gene3D" id="3.60.15.10">
    <property type="entry name" value="Ribonuclease Z/Hydroxyacylglutathione hydrolase-like"/>
    <property type="match status" value="1"/>
</dbReference>
<dbReference type="PANTHER" id="PTHR42951">
    <property type="entry name" value="METALLO-BETA-LACTAMASE DOMAIN-CONTAINING"/>
    <property type="match status" value="1"/>
</dbReference>
<gene>
    <name evidence="2" type="ORF">SVXNc_0352</name>
</gene>
<dbReference type="CDD" id="cd07721">
    <property type="entry name" value="yflN-like_MBL-fold"/>
    <property type="match status" value="1"/>
</dbReference>
<dbReference type="RefSeq" id="WP_347722248.1">
    <property type="nucleotide sequence ID" value="NZ_CP104395.1"/>
</dbReference>
<evidence type="ECO:0000313" key="3">
    <source>
        <dbReference type="Proteomes" id="UP001218034"/>
    </source>
</evidence>
<dbReference type="InterPro" id="IPR050855">
    <property type="entry name" value="NDM-1-like"/>
</dbReference>
<dbReference type="Pfam" id="PF00753">
    <property type="entry name" value="Lactamase_B"/>
    <property type="match status" value="1"/>
</dbReference>
<feature type="domain" description="Metallo-beta-lactamase" evidence="1">
    <location>
        <begin position="18"/>
        <end position="200"/>
    </location>
</feature>
<dbReference type="GeneID" id="90589788"/>
<dbReference type="Proteomes" id="UP001218034">
    <property type="component" value="Chromosome"/>
</dbReference>
<dbReference type="SUPFAM" id="SSF56281">
    <property type="entry name" value="Metallo-hydrolase/oxidoreductase"/>
    <property type="match status" value="1"/>
</dbReference>
<dbReference type="EMBL" id="CP104395">
    <property type="protein sequence ID" value="WEL19377.1"/>
    <property type="molecule type" value="Genomic_DNA"/>
</dbReference>
<keyword evidence="2" id="KW-0378">Hydrolase</keyword>
<dbReference type="InterPro" id="IPR014710">
    <property type="entry name" value="RmlC-like_jellyroll"/>
</dbReference>
<dbReference type="InterPro" id="IPR001279">
    <property type="entry name" value="Metallo-B-lactamas"/>
</dbReference>
<dbReference type="SUPFAM" id="SSF51182">
    <property type="entry name" value="RmlC-like cupins"/>
    <property type="match status" value="1"/>
</dbReference>
<evidence type="ECO:0000259" key="1">
    <source>
        <dbReference type="SMART" id="SM00849"/>
    </source>
</evidence>
<name>A0ABY8CDX7_9ARCH</name>
<proteinExistence type="predicted"/>
<evidence type="ECO:0000313" key="2">
    <source>
        <dbReference type="EMBL" id="WEL19377.1"/>
    </source>
</evidence>
<protein>
    <submittedName>
        <fullName evidence="2">Metal-dependent hydrolase of the beta-lactamase superfamily II</fullName>
    </submittedName>
</protein>
<accession>A0ABY8CDX7</accession>